<evidence type="ECO:0000313" key="3">
    <source>
        <dbReference type="EMBL" id="KAE8241041.1"/>
    </source>
</evidence>
<gene>
    <name evidence="3" type="ORF">A4X03_0g8226</name>
    <name evidence="2" type="ORF">JKIAZH3_G9738</name>
</gene>
<protein>
    <recommendedName>
        <fullName evidence="1">Ndc10 domain-containing protein</fullName>
    </recommendedName>
</protein>
<name>A0A177TGT1_9BASI</name>
<dbReference type="Proteomes" id="UP000077671">
    <property type="component" value="Unassembled WGS sequence"/>
</dbReference>
<proteinExistence type="predicted"/>
<dbReference type="AlphaFoldDB" id="A0A177TGT1"/>
<feature type="domain" description="Ndc10" evidence="1">
    <location>
        <begin position="3"/>
        <end position="144"/>
    </location>
</feature>
<evidence type="ECO:0000313" key="5">
    <source>
        <dbReference type="Proteomes" id="UP000836402"/>
    </source>
</evidence>
<sequence length="144" mass="15718">MDAAFSACRVVVSAKTHAARRAGAQFAEVGDAAASHIARAGIWNVSVMESAYLTNIPLEVSRVHAGFDKGGGGFFLRRDVAVPEELLEKVFPWAQKWLSAVEEGTLDGHHVEKNIAARGFLRLLLRLRAVVVQDAVALRRQHPH</sequence>
<accession>A0A177TGT1</accession>
<dbReference type="Proteomes" id="UP000836402">
    <property type="component" value="Unassembled WGS sequence"/>
</dbReference>
<dbReference type="InterPro" id="IPR031872">
    <property type="entry name" value="NDC10_II"/>
</dbReference>
<evidence type="ECO:0000313" key="2">
    <source>
        <dbReference type="EMBL" id="CAD6937881.1"/>
    </source>
</evidence>
<dbReference type="Pfam" id="PF16787">
    <property type="entry name" value="NDC10_II"/>
    <property type="match status" value="1"/>
</dbReference>
<organism evidence="3 4">
    <name type="scientific">Tilletia caries</name>
    <name type="common">wheat bunt fungus</name>
    <dbReference type="NCBI Taxonomy" id="13290"/>
    <lineage>
        <taxon>Eukaryota</taxon>
        <taxon>Fungi</taxon>
        <taxon>Dikarya</taxon>
        <taxon>Basidiomycota</taxon>
        <taxon>Ustilaginomycotina</taxon>
        <taxon>Exobasidiomycetes</taxon>
        <taxon>Tilletiales</taxon>
        <taxon>Tilletiaceae</taxon>
        <taxon>Tilletia</taxon>
    </lineage>
</organism>
<reference evidence="2" key="3">
    <citation type="submission" date="2020-10" db="EMBL/GenBank/DDBJ databases">
        <authorList>
            <person name="Sedaghatjoo S."/>
        </authorList>
    </citation>
    <scope>NUCLEOTIDE SEQUENCE</scope>
    <source>
        <strain evidence="2">AZH3</strain>
    </source>
</reference>
<dbReference type="GO" id="GO:0003677">
    <property type="term" value="F:DNA binding"/>
    <property type="evidence" value="ECO:0007669"/>
    <property type="project" value="InterPro"/>
</dbReference>
<keyword evidence="5" id="KW-1185">Reference proteome</keyword>
<reference evidence="3" key="1">
    <citation type="submission" date="2016-04" db="EMBL/GenBank/DDBJ databases">
        <authorList>
            <person name="Nguyen H.D."/>
            <person name="Kesanakurti P."/>
            <person name="Cullis J."/>
            <person name="Levesque C.A."/>
            <person name="Hambleton S."/>
        </authorList>
    </citation>
    <scope>NUCLEOTIDE SEQUENCE</scope>
    <source>
        <strain evidence="3">DAOMC 238032</strain>
    </source>
</reference>
<dbReference type="EMBL" id="CAJHJG010004052">
    <property type="protein sequence ID" value="CAD6937881.1"/>
    <property type="molecule type" value="Genomic_DNA"/>
</dbReference>
<dbReference type="Gene3D" id="1.10.443.20">
    <property type="entry name" value="Centromere DNA-binding protein complex CBF3 subunit, domain 2"/>
    <property type="match status" value="1"/>
</dbReference>
<evidence type="ECO:0000259" key="1">
    <source>
        <dbReference type="Pfam" id="PF16787"/>
    </source>
</evidence>
<reference evidence="3" key="2">
    <citation type="journal article" date="2019" name="IMA Fungus">
        <title>Genome sequencing and comparison of five Tilletia species to identify candidate genes for the detection of regulated species infecting wheat.</title>
        <authorList>
            <person name="Nguyen H.D.T."/>
            <person name="Sultana T."/>
            <person name="Kesanakurti P."/>
            <person name="Hambleton S."/>
        </authorList>
    </citation>
    <scope>NUCLEOTIDE SEQUENCE</scope>
    <source>
        <strain evidence="3">DAOMC 238032</strain>
    </source>
</reference>
<dbReference type="InterPro" id="IPR038279">
    <property type="entry name" value="Ndc10_dom2_sf"/>
</dbReference>
<dbReference type="EMBL" id="LWDD02002356">
    <property type="protein sequence ID" value="KAE8241041.1"/>
    <property type="molecule type" value="Genomic_DNA"/>
</dbReference>
<comment type="caution">
    <text evidence="3">The sequence shown here is derived from an EMBL/GenBank/DDBJ whole genome shotgun (WGS) entry which is preliminary data.</text>
</comment>
<evidence type="ECO:0000313" key="4">
    <source>
        <dbReference type="Proteomes" id="UP000077671"/>
    </source>
</evidence>